<dbReference type="GO" id="GO:0051879">
    <property type="term" value="F:Hsp90 protein binding"/>
    <property type="evidence" value="ECO:0007669"/>
    <property type="project" value="TreeGrafter"/>
</dbReference>
<keyword evidence="5" id="KW-1185">Reference proteome</keyword>
<accession>R4X9G0</accession>
<dbReference type="Proteomes" id="UP000013776">
    <property type="component" value="Unassembled WGS sequence"/>
</dbReference>
<dbReference type="eggNOG" id="ENOG502S442">
    <property type="taxonomic scope" value="Eukaryota"/>
</dbReference>
<evidence type="ECO:0000313" key="4">
    <source>
        <dbReference type="EMBL" id="CCG82381.1"/>
    </source>
</evidence>
<comment type="caution">
    <text evidence="4">The sequence shown here is derived from an EMBL/GenBank/DDBJ whole genome shotgun (WGS) entry which is preliminary data.</text>
</comment>
<evidence type="ECO:0000256" key="1">
    <source>
        <dbReference type="ARBA" id="ARBA00022737"/>
    </source>
</evidence>
<feature type="region of interest" description="Disordered" evidence="3">
    <location>
        <begin position="317"/>
        <end position="337"/>
    </location>
</feature>
<dbReference type="STRING" id="1097556.R4X9G0"/>
<feature type="compositionally biased region" description="Basic and acidic residues" evidence="3">
    <location>
        <begin position="317"/>
        <end position="330"/>
    </location>
</feature>
<proteinExistence type="predicted"/>
<sequence>MADTFTLLPLAMEDKQVGDKTVSILTSNDPSITPLIHQINALTNGFKQSGFALEIPPPPPQSINPNRSKQIEISKKSGNDAFKAQNWPEALKLYSMALDMAASRPPWEPAALANDEMSILLCNRSAAFLGAGLYAEAYADAHACIELKKPWMKGYFRKAKACIKLCRYREAKEVVRSGLTYEPHSEELRAVEKEVDDLLSDSSTPLARVPMDYTRVLYFEYGKKINDMYIARNPFILRNDEARSERSAGQGLQLQPGFTITDGLLQPDPALPPAEDDLAAAEEEEDGIDDDGRDTGPGGVLAADVLGQTADERFRADREEGRNDAEHDHGEEGEEGAEEGGFYLAGTIGFILILLCGRVGQGEMEDAKDLLLRIDS</sequence>
<reference evidence="4 5" key="1">
    <citation type="journal article" date="2013" name="MBio">
        <title>Genome sequencing of the plant pathogen Taphrina deformans, the causal agent of peach leaf curl.</title>
        <authorList>
            <person name="Cisse O.H."/>
            <person name="Almeida J.M.G.C.F."/>
            <person name="Fonseca A."/>
            <person name="Kumar A.A."/>
            <person name="Salojaervi J."/>
            <person name="Overmyer K."/>
            <person name="Hauser P.M."/>
            <person name="Pagni M."/>
        </authorList>
    </citation>
    <scope>NUCLEOTIDE SEQUENCE [LARGE SCALE GENOMIC DNA]</scope>
    <source>
        <strain evidence="5">PYCC 5710 / ATCC 11124 / CBS 356.35 / IMI 108563 / JCM 9778 / NBRC 8474</strain>
    </source>
</reference>
<protein>
    <submittedName>
        <fullName evidence="4">Translocation protein sec72</fullName>
    </submittedName>
</protein>
<dbReference type="EMBL" id="CAHR02000083">
    <property type="protein sequence ID" value="CCG82381.1"/>
    <property type="molecule type" value="Genomic_DNA"/>
</dbReference>
<gene>
    <name evidence="4" type="ORF">TAPDE_002374</name>
</gene>
<evidence type="ECO:0000313" key="5">
    <source>
        <dbReference type="Proteomes" id="UP000013776"/>
    </source>
</evidence>
<dbReference type="PANTHER" id="PTHR22904:SF523">
    <property type="entry name" value="STRESS-INDUCED-PHOSPHOPROTEIN 1"/>
    <property type="match status" value="1"/>
</dbReference>
<evidence type="ECO:0000256" key="3">
    <source>
        <dbReference type="SAM" id="MobiDB-lite"/>
    </source>
</evidence>
<evidence type="ECO:0000256" key="2">
    <source>
        <dbReference type="ARBA" id="ARBA00022803"/>
    </source>
</evidence>
<dbReference type="AlphaFoldDB" id="R4X9G0"/>
<name>R4X9G0_TAPDE</name>
<dbReference type="Gene3D" id="1.25.40.10">
    <property type="entry name" value="Tetratricopeptide repeat domain"/>
    <property type="match status" value="1"/>
</dbReference>
<feature type="region of interest" description="Disordered" evidence="3">
    <location>
        <begin position="281"/>
        <end position="304"/>
    </location>
</feature>
<dbReference type="VEuPathDB" id="FungiDB:TAPDE_002374"/>
<dbReference type="InterPro" id="IPR011990">
    <property type="entry name" value="TPR-like_helical_dom_sf"/>
</dbReference>
<keyword evidence="1" id="KW-0677">Repeat</keyword>
<organism evidence="4 5">
    <name type="scientific">Taphrina deformans (strain PYCC 5710 / ATCC 11124 / CBS 356.35 / IMI 108563 / JCM 9778 / NBRC 8474)</name>
    <name type="common">Peach leaf curl fungus</name>
    <name type="synonym">Lalaria deformans</name>
    <dbReference type="NCBI Taxonomy" id="1097556"/>
    <lineage>
        <taxon>Eukaryota</taxon>
        <taxon>Fungi</taxon>
        <taxon>Dikarya</taxon>
        <taxon>Ascomycota</taxon>
        <taxon>Taphrinomycotina</taxon>
        <taxon>Taphrinomycetes</taxon>
        <taxon>Taphrinales</taxon>
        <taxon>Taphrinaceae</taxon>
        <taxon>Taphrina</taxon>
    </lineage>
</organism>
<dbReference type="PANTHER" id="PTHR22904">
    <property type="entry name" value="TPR REPEAT CONTAINING PROTEIN"/>
    <property type="match status" value="1"/>
</dbReference>
<feature type="compositionally biased region" description="Acidic residues" evidence="3">
    <location>
        <begin position="281"/>
        <end position="292"/>
    </location>
</feature>
<dbReference type="OrthoDB" id="433738at2759"/>
<keyword evidence="2" id="KW-0802">TPR repeat</keyword>
<dbReference type="SUPFAM" id="SSF48452">
    <property type="entry name" value="TPR-like"/>
    <property type="match status" value="1"/>
</dbReference>